<sequence>MAQIGADGEFHPASGDVVGEGVGGAGGVAAHQDLHPPRLVRFPQAGGQLSEGVIQDGDVVRGGVRAGVPAAQQAREGFPGAALAVIAEHQ</sequence>
<evidence type="ECO:0000313" key="3">
    <source>
        <dbReference type="Proteomes" id="UP001519332"/>
    </source>
</evidence>
<dbReference type="EMBL" id="JAGINW010000001">
    <property type="protein sequence ID" value="MBP2320511.1"/>
    <property type="molecule type" value="Genomic_DNA"/>
</dbReference>
<name>A0ABS4T869_9PSEU</name>
<dbReference type="Proteomes" id="UP001519332">
    <property type="component" value="Unassembled WGS sequence"/>
</dbReference>
<feature type="region of interest" description="Disordered" evidence="1">
    <location>
        <begin position="1"/>
        <end position="35"/>
    </location>
</feature>
<proteinExistence type="predicted"/>
<feature type="compositionally biased region" description="Gly residues" evidence="1">
    <location>
        <begin position="18"/>
        <end position="27"/>
    </location>
</feature>
<reference evidence="2 3" key="1">
    <citation type="submission" date="2021-03" db="EMBL/GenBank/DDBJ databases">
        <title>Sequencing the genomes of 1000 actinobacteria strains.</title>
        <authorList>
            <person name="Klenk H.-P."/>
        </authorList>
    </citation>
    <scope>NUCLEOTIDE SEQUENCE [LARGE SCALE GENOMIC DNA]</scope>
    <source>
        <strain evidence="2 3">DSM 46670</strain>
    </source>
</reference>
<organism evidence="2 3">
    <name type="scientific">Kibdelosporangium banguiense</name>
    <dbReference type="NCBI Taxonomy" id="1365924"/>
    <lineage>
        <taxon>Bacteria</taxon>
        <taxon>Bacillati</taxon>
        <taxon>Actinomycetota</taxon>
        <taxon>Actinomycetes</taxon>
        <taxon>Pseudonocardiales</taxon>
        <taxon>Pseudonocardiaceae</taxon>
        <taxon>Kibdelosporangium</taxon>
    </lineage>
</organism>
<keyword evidence="3" id="KW-1185">Reference proteome</keyword>
<comment type="caution">
    <text evidence="2">The sequence shown here is derived from an EMBL/GenBank/DDBJ whole genome shotgun (WGS) entry which is preliminary data.</text>
</comment>
<evidence type="ECO:0000313" key="2">
    <source>
        <dbReference type="EMBL" id="MBP2320511.1"/>
    </source>
</evidence>
<accession>A0ABS4T869</accession>
<protein>
    <submittedName>
        <fullName evidence="2">Uncharacterized protein</fullName>
    </submittedName>
</protein>
<evidence type="ECO:0000256" key="1">
    <source>
        <dbReference type="SAM" id="MobiDB-lite"/>
    </source>
</evidence>
<gene>
    <name evidence="2" type="ORF">JOF56_000896</name>
</gene>